<dbReference type="GO" id="GO:0005737">
    <property type="term" value="C:cytoplasm"/>
    <property type="evidence" value="ECO:0007669"/>
    <property type="project" value="TreeGrafter"/>
</dbReference>
<sequence>MEEANSPVEEETQSEHAKAQLTKGPKRNRKAPAWLEDYVACYLTSSVEIIEARVISNPIVTLQLCVGRRCLIFQLLYAHSIPSSLHEFLRNNNYRFVGVRIIDDVKKLDTDYALLVTRALDLGALAAIE</sequence>
<feature type="compositionally biased region" description="Acidic residues" evidence="3">
    <location>
        <begin position="1"/>
        <end position="12"/>
    </location>
</feature>
<name>W9SFE5_9ROSA</name>
<reference evidence="5" key="1">
    <citation type="submission" date="2013-01" db="EMBL/GenBank/DDBJ databases">
        <title>Draft Genome Sequence of a Mulberry Tree, Morus notabilis C.K. Schneid.</title>
        <authorList>
            <person name="He N."/>
            <person name="Zhao S."/>
        </authorList>
    </citation>
    <scope>NUCLEOTIDE SEQUENCE</scope>
</reference>
<evidence type="ECO:0000313" key="4">
    <source>
        <dbReference type="EMBL" id="EXC30708.1"/>
    </source>
</evidence>
<dbReference type="SUPFAM" id="SSF53098">
    <property type="entry name" value="Ribonuclease H-like"/>
    <property type="match status" value="1"/>
</dbReference>
<dbReference type="GO" id="GO:0003676">
    <property type="term" value="F:nucleic acid binding"/>
    <property type="evidence" value="ECO:0007669"/>
    <property type="project" value="InterPro"/>
</dbReference>
<organism evidence="4 5">
    <name type="scientific">Morus notabilis</name>
    <dbReference type="NCBI Taxonomy" id="981085"/>
    <lineage>
        <taxon>Eukaryota</taxon>
        <taxon>Viridiplantae</taxon>
        <taxon>Streptophyta</taxon>
        <taxon>Embryophyta</taxon>
        <taxon>Tracheophyta</taxon>
        <taxon>Spermatophyta</taxon>
        <taxon>Magnoliopsida</taxon>
        <taxon>eudicotyledons</taxon>
        <taxon>Gunneridae</taxon>
        <taxon>Pentapetalae</taxon>
        <taxon>rosids</taxon>
        <taxon>fabids</taxon>
        <taxon>Rosales</taxon>
        <taxon>Moraceae</taxon>
        <taxon>Moreae</taxon>
        <taxon>Morus</taxon>
    </lineage>
</organism>
<dbReference type="PANTHER" id="PTHR13620">
    <property type="entry name" value="3-5 EXONUCLEASE"/>
    <property type="match status" value="1"/>
</dbReference>
<dbReference type="InterPro" id="IPR036397">
    <property type="entry name" value="RNaseH_sf"/>
</dbReference>
<dbReference type="Gene3D" id="3.30.420.10">
    <property type="entry name" value="Ribonuclease H-like superfamily/Ribonuclease H"/>
    <property type="match status" value="1"/>
</dbReference>
<evidence type="ECO:0000256" key="3">
    <source>
        <dbReference type="SAM" id="MobiDB-lite"/>
    </source>
</evidence>
<keyword evidence="1" id="KW-0540">Nuclease</keyword>
<evidence type="ECO:0000313" key="5">
    <source>
        <dbReference type="Proteomes" id="UP000030645"/>
    </source>
</evidence>
<evidence type="ECO:0000256" key="1">
    <source>
        <dbReference type="ARBA" id="ARBA00022722"/>
    </source>
</evidence>
<dbReference type="AlphaFoldDB" id="W9SFE5"/>
<protein>
    <submittedName>
        <fullName evidence="4">Uncharacterized protein</fullName>
    </submittedName>
</protein>
<keyword evidence="2" id="KW-0378">Hydrolase</keyword>
<dbReference type="PANTHER" id="PTHR13620:SF105">
    <property type="entry name" value="OS01G0737700 PROTEIN"/>
    <property type="match status" value="1"/>
</dbReference>
<dbReference type="InterPro" id="IPR012337">
    <property type="entry name" value="RNaseH-like_sf"/>
</dbReference>
<accession>W9SFE5</accession>
<dbReference type="InterPro" id="IPR051132">
    <property type="entry name" value="3-5_Exonuclease_domain"/>
</dbReference>
<feature type="region of interest" description="Disordered" evidence="3">
    <location>
        <begin position="1"/>
        <end position="28"/>
    </location>
</feature>
<gene>
    <name evidence="4" type="ORF">L484_027883</name>
</gene>
<evidence type="ECO:0000256" key="2">
    <source>
        <dbReference type="ARBA" id="ARBA00022801"/>
    </source>
</evidence>
<proteinExistence type="predicted"/>
<dbReference type="GO" id="GO:0005634">
    <property type="term" value="C:nucleus"/>
    <property type="evidence" value="ECO:0007669"/>
    <property type="project" value="TreeGrafter"/>
</dbReference>
<dbReference type="EMBL" id="KE346217">
    <property type="protein sequence ID" value="EXC30708.1"/>
    <property type="molecule type" value="Genomic_DNA"/>
</dbReference>
<dbReference type="eggNOG" id="ENOG502S1IF">
    <property type="taxonomic scope" value="Eukaryota"/>
</dbReference>
<keyword evidence="5" id="KW-1185">Reference proteome</keyword>
<dbReference type="STRING" id="981085.W9SFE5"/>
<dbReference type="Proteomes" id="UP000030645">
    <property type="component" value="Unassembled WGS sequence"/>
</dbReference>
<dbReference type="GO" id="GO:0008408">
    <property type="term" value="F:3'-5' exonuclease activity"/>
    <property type="evidence" value="ECO:0007669"/>
    <property type="project" value="TreeGrafter"/>
</dbReference>